<dbReference type="UniPathway" id="UPA00251">
    <property type="reaction ID" value="UER00320"/>
</dbReference>
<dbReference type="Pfam" id="PF02602">
    <property type="entry name" value="HEM4"/>
    <property type="match status" value="1"/>
</dbReference>
<dbReference type="EMBL" id="JOJP01000001">
    <property type="protein sequence ID" value="KEI69900.1"/>
    <property type="molecule type" value="Genomic_DNA"/>
</dbReference>
<dbReference type="PANTHER" id="PTHR38042:SF1">
    <property type="entry name" value="UROPORPHYRINOGEN-III SYNTHASE, CHLOROPLASTIC"/>
    <property type="match status" value="1"/>
</dbReference>
<comment type="pathway">
    <text evidence="1 9">Porphyrin-containing compound metabolism; protoporphyrin-IX biosynthesis; coproporphyrinogen-III from 5-aminolevulinate: step 3/4.</text>
</comment>
<dbReference type="InterPro" id="IPR039793">
    <property type="entry name" value="UROS/Hem4"/>
</dbReference>
<evidence type="ECO:0000256" key="7">
    <source>
        <dbReference type="ARBA" id="ARBA00040167"/>
    </source>
</evidence>
<evidence type="ECO:0000313" key="12">
    <source>
        <dbReference type="Proteomes" id="UP000027997"/>
    </source>
</evidence>
<dbReference type="InterPro" id="IPR003754">
    <property type="entry name" value="4pyrrol_synth_uPrphyn_synth"/>
</dbReference>
<evidence type="ECO:0000256" key="8">
    <source>
        <dbReference type="ARBA" id="ARBA00048617"/>
    </source>
</evidence>
<dbReference type="RefSeq" id="WP_020584612.1">
    <property type="nucleotide sequence ID" value="NZ_JOJP01000001.1"/>
</dbReference>
<dbReference type="eggNOG" id="COG1587">
    <property type="taxonomic scope" value="Bacteria"/>
</dbReference>
<evidence type="ECO:0000256" key="5">
    <source>
        <dbReference type="ARBA" id="ARBA00023244"/>
    </source>
</evidence>
<accession>A0A081K6X4</accession>
<reference evidence="11 12" key="1">
    <citation type="submission" date="2014-06" db="EMBL/GenBank/DDBJ databases">
        <title>Whole Genome Sequences of Three Symbiotic Endozoicomonas Bacteria.</title>
        <authorList>
            <person name="Neave M.J."/>
            <person name="Apprill A."/>
            <person name="Voolstra C.R."/>
        </authorList>
    </citation>
    <scope>NUCLEOTIDE SEQUENCE [LARGE SCALE GENOMIC DNA]</scope>
    <source>
        <strain evidence="11 12">DSM 22380</strain>
    </source>
</reference>
<dbReference type="AlphaFoldDB" id="A0A081K6X4"/>
<dbReference type="Gene3D" id="3.40.50.10090">
    <property type="match status" value="2"/>
</dbReference>
<evidence type="ECO:0000256" key="3">
    <source>
        <dbReference type="ARBA" id="ARBA00013109"/>
    </source>
</evidence>
<dbReference type="Proteomes" id="UP000027997">
    <property type="component" value="Unassembled WGS sequence"/>
</dbReference>
<evidence type="ECO:0000256" key="1">
    <source>
        <dbReference type="ARBA" id="ARBA00004772"/>
    </source>
</evidence>
<evidence type="ECO:0000313" key="11">
    <source>
        <dbReference type="EMBL" id="KEI69900.1"/>
    </source>
</evidence>
<comment type="similarity">
    <text evidence="2 9">Belongs to the uroporphyrinogen-III synthase family.</text>
</comment>
<dbReference type="PANTHER" id="PTHR38042">
    <property type="entry name" value="UROPORPHYRINOGEN-III SYNTHASE, CHLOROPLASTIC"/>
    <property type="match status" value="1"/>
</dbReference>
<dbReference type="InterPro" id="IPR036108">
    <property type="entry name" value="4pyrrol_syn_uPrphyn_synt_sf"/>
</dbReference>
<dbReference type="CDD" id="cd06578">
    <property type="entry name" value="HemD"/>
    <property type="match status" value="1"/>
</dbReference>
<name>A0A081K6X4_9GAMM</name>
<sequence length="250" mass="27931">MNLSHTLVLVTRPEPQAQALTDAIKKANGQAWSMPMLNIDAIPETQAMRDCLLSLDQFDRIIVTSRPAAKLGMELIEQYWPQLPIHSQWFAIGSSTASELGHYDVRSQFSENGVDSEALLELDTFSKVESEKLLIIKGIGGRGLLEEQLNNLGARVQTLEVYQRSRPVYERNAVVKKLESNSINVILCGSGETLTNLGYYLPMPYRADYRLLVPSERVARQAHSLGFQKVTNTRGASNEVMLQALEAVRE</sequence>
<proteinExistence type="inferred from homology"/>
<dbReference type="GO" id="GO:0006780">
    <property type="term" value="P:uroporphyrinogen III biosynthetic process"/>
    <property type="evidence" value="ECO:0007669"/>
    <property type="project" value="UniProtKB-UniRule"/>
</dbReference>
<dbReference type="GO" id="GO:0006782">
    <property type="term" value="P:protoporphyrinogen IX biosynthetic process"/>
    <property type="evidence" value="ECO:0007669"/>
    <property type="project" value="UniProtKB-UniRule"/>
</dbReference>
<evidence type="ECO:0000256" key="2">
    <source>
        <dbReference type="ARBA" id="ARBA00008133"/>
    </source>
</evidence>
<comment type="catalytic activity">
    <reaction evidence="8 9">
        <text>hydroxymethylbilane = uroporphyrinogen III + H2O</text>
        <dbReference type="Rhea" id="RHEA:18965"/>
        <dbReference type="ChEBI" id="CHEBI:15377"/>
        <dbReference type="ChEBI" id="CHEBI:57308"/>
        <dbReference type="ChEBI" id="CHEBI:57845"/>
        <dbReference type="EC" id="4.2.1.75"/>
    </reaction>
</comment>
<dbReference type="GO" id="GO:0004852">
    <property type="term" value="F:uroporphyrinogen-III synthase activity"/>
    <property type="evidence" value="ECO:0007669"/>
    <property type="project" value="UniProtKB-UniRule"/>
</dbReference>
<dbReference type="SUPFAM" id="SSF69618">
    <property type="entry name" value="HemD-like"/>
    <property type="match status" value="1"/>
</dbReference>
<dbReference type="EC" id="4.2.1.75" evidence="3 9"/>
<keyword evidence="4 9" id="KW-0456">Lyase</keyword>
<dbReference type="STRING" id="305900.GV64_03315"/>
<evidence type="ECO:0000256" key="4">
    <source>
        <dbReference type="ARBA" id="ARBA00023239"/>
    </source>
</evidence>
<evidence type="ECO:0000256" key="6">
    <source>
        <dbReference type="ARBA" id="ARBA00037589"/>
    </source>
</evidence>
<evidence type="ECO:0000259" key="10">
    <source>
        <dbReference type="Pfam" id="PF02602"/>
    </source>
</evidence>
<keyword evidence="12" id="KW-1185">Reference proteome</keyword>
<evidence type="ECO:0000256" key="9">
    <source>
        <dbReference type="RuleBase" id="RU366031"/>
    </source>
</evidence>
<organism evidence="11 12">
    <name type="scientific">Endozoicomonas elysicola</name>
    <dbReference type="NCBI Taxonomy" id="305900"/>
    <lineage>
        <taxon>Bacteria</taxon>
        <taxon>Pseudomonadati</taxon>
        <taxon>Pseudomonadota</taxon>
        <taxon>Gammaproteobacteria</taxon>
        <taxon>Oceanospirillales</taxon>
        <taxon>Endozoicomonadaceae</taxon>
        <taxon>Endozoicomonas</taxon>
    </lineage>
</organism>
<protein>
    <recommendedName>
        <fullName evidence="7 9">Uroporphyrinogen-III synthase</fullName>
        <ecNumber evidence="3 9">4.2.1.75</ecNumber>
    </recommendedName>
</protein>
<comment type="function">
    <text evidence="6 9">Catalyzes cyclization of the linear tetrapyrrole, hydroxymethylbilane, to the macrocyclic uroporphyrinogen III.</text>
</comment>
<comment type="caution">
    <text evidence="11">The sequence shown here is derived from an EMBL/GenBank/DDBJ whole genome shotgun (WGS) entry which is preliminary data.</text>
</comment>
<feature type="domain" description="Tetrapyrrole biosynthesis uroporphyrinogen III synthase" evidence="10">
    <location>
        <begin position="19"/>
        <end position="231"/>
    </location>
</feature>
<gene>
    <name evidence="11" type="ORF">GV64_03315</name>
</gene>
<keyword evidence="5 9" id="KW-0627">Porphyrin biosynthesis</keyword>